<reference evidence="3 4" key="1">
    <citation type="submission" date="2022-12" db="EMBL/GenBank/DDBJ databases">
        <title>Genome sequence of Pasteurellaceae Bisgaard Taxon 45.</title>
        <authorList>
            <person name="Foggin C."/>
            <person name="Rosen L.E."/>
            <person name="Henton M."/>
            <person name="Buys A."/>
            <person name="Floyd T."/>
            <person name="Turner A.D."/>
            <person name="Tarbin J."/>
            <person name="Lloyd A.S."/>
            <person name="Chaitezvi C."/>
            <person name="Ellis R.J."/>
            <person name="Roberts H.C."/>
            <person name="Dastjerdi A."/>
            <person name="Nunez A."/>
            <person name="Van Vliet A.H."/>
            <person name="Steinbach F."/>
        </authorList>
    </citation>
    <scope>NUCLEOTIDE SEQUENCE [LARGE SCALE GENOMIC DNA]</scope>
    <source>
        <strain evidence="3 4">VF20HR</strain>
    </source>
</reference>
<dbReference type="Pfam" id="PF00849">
    <property type="entry name" value="PseudoU_synth_2"/>
    <property type="match status" value="1"/>
</dbReference>
<dbReference type="EMBL" id="JAQAHH010000009">
    <property type="protein sequence ID" value="MDP9501237.1"/>
    <property type="molecule type" value="Genomic_DNA"/>
</dbReference>
<sequence length="219" mass="24852">MLAFHFVYQHPDFVVIDKPCGISVHKDEEAVGLTTLVAQQLHVSQVWLVHRLDKVTSGLLLLALNQRAARDLSQLFAEHRIQKTYLALSQDKPKKKQGLIVGDMQKARRGAWKLCPTKDKPAITRFSSLRCEPNLRLFVLKPQTGKTHQLRVAMKSLGSPILGDALYGGNSPVRDRTYLHAYRLQFAYQGQTFDIQSLPKCGQFFEQMDLVKLLAEVEQ</sequence>
<dbReference type="CDD" id="cd02869">
    <property type="entry name" value="PseudoU_synth_RluA_like"/>
    <property type="match status" value="1"/>
</dbReference>
<name>A0ABT9KJ61_9PAST</name>
<comment type="caution">
    <text evidence="3">The sequence shown here is derived from an EMBL/GenBank/DDBJ whole genome shotgun (WGS) entry which is preliminary data.</text>
</comment>
<dbReference type="InterPro" id="IPR006508">
    <property type="entry name" value="PsdUridine_synth_RluA-like"/>
</dbReference>
<dbReference type="Proteomes" id="UP001224083">
    <property type="component" value="Unassembled WGS sequence"/>
</dbReference>
<comment type="similarity">
    <text evidence="1">Belongs to the pseudouridine synthase RluA family.</text>
</comment>
<protein>
    <submittedName>
        <fullName evidence="3">TIGR01621 family pseudouridine synthase</fullName>
    </submittedName>
</protein>
<dbReference type="InterPro" id="IPR006224">
    <property type="entry name" value="PsdUridine_synth_RluA-like_CS"/>
</dbReference>
<evidence type="ECO:0000313" key="4">
    <source>
        <dbReference type="Proteomes" id="UP001224083"/>
    </source>
</evidence>
<dbReference type="NCBIfam" id="TIGR01621">
    <property type="entry name" value="RluA-like"/>
    <property type="match status" value="1"/>
</dbReference>
<evidence type="ECO:0000313" key="3">
    <source>
        <dbReference type="EMBL" id="MDP9501237.1"/>
    </source>
</evidence>
<dbReference type="InterPro" id="IPR050188">
    <property type="entry name" value="RluA_PseudoU_synthase"/>
</dbReference>
<dbReference type="SUPFAM" id="SSF55120">
    <property type="entry name" value="Pseudouridine synthase"/>
    <property type="match status" value="1"/>
</dbReference>
<organism evidence="3 4">
    <name type="scientific">Bisgaard Taxon 45</name>
    <dbReference type="NCBI Taxonomy" id="304289"/>
    <lineage>
        <taxon>Bacteria</taxon>
        <taxon>Pseudomonadati</taxon>
        <taxon>Pseudomonadota</taxon>
        <taxon>Gammaproteobacteria</taxon>
        <taxon>Pasteurellales</taxon>
        <taxon>Pasteurellaceae</taxon>
    </lineage>
</organism>
<evidence type="ECO:0000256" key="1">
    <source>
        <dbReference type="ARBA" id="ARBA00010876"/>
    </source>
</evidence>
<gene>
    <name evidence="3" type="ORF">O7M46_09740</name>
</gene>
<dbReference type="InterPro" id="IPR006145">
    <property type="entry name" value="PsdUridine_synth_RsuA/RluA"/>
</dbReference>
<dbReference type="PANTHER" id="PTHR21600:SF87">
    <property type="entry name" value="RNA PSEUDOURIDYLATE SYNTHASE DOMAIN-CONTAINING PROTEIN 1"/>
    <property type="match status" value="1"/>
</dbReference>
<evidence type="ECO:0000259" key="2">
    <source>
        <dbReference type="Pfam" id="PF00849"/>
    </source>
</evidence>
<feature type="domain" description="Pseudouridine synthase RsuA/RluA-like" evidence="2">
    <location>
        <begin position="12"/>
        <end position="155"/>
    </location>
</feature>
<keyword evidence="4" id="KW-1185">Reference proteome</keyword>
<dbReference type="PROSITE" id="PS01129">
    <property type="entry name" value="PSI_RLU"/>
    <property type="match status" value="1"/>
</dbReference>
<accession>A0ABT9KJ61</accession>
<dbReference type="Gene3D" id="3.30.2350.10">
    <property type="entry name" value="Pseudouridine synthase"/>
    <property type="match status" value="1"/>
</dbReference>
<proteinExistence type="inferred from homology"/>
<dbReference type="PANTHER" id="PTHR21600">
    <property type="entry name" value="MITOCHONDRIAL RNA PSEUDOURIDINE SYNTHASE"/>
    <property type="match status" value="1"/>
</dbReference>
<dbReference type="InterPro" id="IPR020103">
    <property type="entry name" value="PsdUridine_synth_cat_dom_sf"/>
</dbReference>